<gene>
    <name evidence="10" type="ORF">HGRIS_004886</name>
</gene>
<feature type="compositionally biased region" description="Low complexity" evidence="8">
    <location>
        <begin position="183"/>
        <end position="202"/>
    </location>
</feature>
<evidence type="ECO:0000256" key="7">
    <source>
        <dbReference type="PROSITE-ProRule" id="PRU00042"/>
    </source>
</evidence>
<keyword evidence="2" id="KW-0479">Metal-binding</keyword>
<dbReference type="InterPro" id="IPR013087">
    <property type="entry name" value="Znf_C2H2_type"/>
</dbReference>
<evidence type="ECO:0000256" key="3">
    <source>
        <dbReference type="ARBA" id="ARBA00022737"/>
    </source>
</evidence>
<dbReference type="EMBL" id="JASNQZ010000008">
    <property type="protein sequence ID" value="KAL0953690.1"/>
    <property type="molecule type" value="Genomic_DNA"/>
</dbReference>
<feature type="domain" description="C2H2-type" evidence="9">
    <location>
        <begin position="453"/>
        <end position="486"/>
    </location>
</feature>
<comment type="caution">
    <text evidence="10">The sequence shown here is derived from an EMBL/GenBank/DDBJ whole genome shotgun (WGS) entry which is preliminary data.</text>
</comment>
<dbReference type="InterPro" id="IPR043359">
    <property type="entry name" value="GLI-like"/>
</dbReference>
<dbReference type="Gene3D" id="3.30.160.60">
    <property type="entry name" value="Classic Zinc Finger"/>
    <property type="match status" value="7"/>
</dbReference>
<dbReference type="SMART" id="SM00355">
    <property type="entry name" value="ZnF_C2H2"/>
    <property type="match status" value="7"/>
</dbReference>
<proteinExistence type="predicted"/>
<evidence type="ECO:0000256" key="4">
    <source>
        <dbReference type="ARBA" id="ARBA00022771"/>
    </source>
</evidence>
<feature type="domain" description="C2H2-type" evidence="9">
    <location>
        <begin position="573"/>
        <end position="600"/>
    </location>
</feature>
<dbReference type="PROSITE" id="PS50157">
    <property type="entry name" value="ZINC_FINGER_C2H2_2"/>
    <property type="match status" value="7"/>
</dbReference>
<evidence type="ECO:0000256" key="1">
    <source>
        <dbReference type="ARBA" id="ARBA00004123"/>
    </source>
</evidence>
<evidence type="ECO:0000313" key="10">
    <source>
        <dbReference type="EMBL" id="KAL0953690.1"/>
    </source>
</evidence>
<evidence type="ECO:0000313" key="11">
    <source>
        <dbReference type="Proteomes" id="UP001556367"/>
    </source>
</evidence>
<evidence type="ECO:0000256" key="5">
    <source>
        <dbReference type="ARBA" id="ARBA00022833"/>
    </source>
</evidence>
<feature type="domain" description="C2H2-type" evidence="9">
    <location>
        <begin position="487"/>
        <end position="514"/>
    </location>
</feature>
<accession>A0ABR3JD98</accession>
<evidence type="ECO:0000256" key="8">
    <source>
        <dbReference type="SAM" id="MobiDB-lite"/>
    </source>
</evidence>
<keyword evidence="5" id="KW-0862">Zinc</keyword>
<dbReference type="Proteomes" id="UP001556367">
    <property type="component" value="Unassembled WGS sequence"/>
</dbReference>
<feature type="compositionally biased region" description="Polar residues" evidence="8">
    <location>
        <begin position="160"/>
        <end position="177"/>
    </location>
</feature>
<name>A0ABR3JD98_9AGAR</name>
<reference evidence="11" key="1">
    <citation type="submission" date="2024-06" db="EMBL/GenBank/DDBJ databases">
        <title>Multi-omics analyses provide insights into the biosynthesis of the anticancer antibiotic pleurotin in Hohenbuehelia grisea.</title>
        <authorList>
            <person name="Weaver J.A."/>
            <person name="Alberti F."/>
        </authorList>
    </citation>
    <scope>NUCLEOTIDE SEQUENCE [LARGE SCALE GENOMIC DNA]</scope>
    <source>
        <strain evidence="11">T-177</strain>
    </source>
</reference>
<comment type="subcellular location">
    <subcellularLocation>
        <location evidence="1">Nucleus</location>
    </subcellularLocation>
</comment>
<evidence type="ECO:0000256" key="6">
    <source>
        <dbReference type="ARBA" id="ARBA00023242"/>
    </source>
</evidence>
<evidence type="ECO:0000259" key="9">
    <source>
        <dbReference type="PROSITE" id="PS50157"/>
    </source>
</evidence>
<feature type="region of interest" description="Disordered" evidence="8">
    <location>
        <begin position="160"/>
        <end position="219"/>
    </location>
</feature>
<keyword evidence="4 7" id="KW-0863">Zinc-finger</keyword>
<dbReference type="InterPro" id="IPR036236">
    <property type="entry name" value="Znf_C2H2_sf"/>
</dbReference>
<sequence>MLDVSMLPANTPGFNLPVVSPCPDCVTDCTEPACAATEGAASECTDKCIEIVVPCHDPTHETISEQEAQCCTNCDDTNCSTGLEAFCCEEPHPYTSDKPDAYSWDFSAFCSDCNIDQTQFNADDFRSLLPYETNATTFSSYTSSQTPSVAFLAPDHYSTQSITPAPQRWPNTPTNVFSPDMRMPQVASSSSNSVQQNSSPMSHHVAASHKQAPPQSEATHPCMWADCSEVFTSMTALVGHVNLKHLRLPPPSSTELPSPAPSPASSTTDIPPPSPGFSAIPMQHHDPNNIFCLWRNCSAYPSAQSVPGPSSGDPLHSARSILANHLLHDHLGLCSIYPEYFLTPSSSSQPSPLLVQQSFDNFGTPAQVDPSTHDWTADISRDIPPEFAAPLSPPVSHSGSSPDPRDEIGNAVHDCALEVHKCLWESCGEMFASCNDLTEHLNSVHVGSGRGQYECRWEGCDRSGERSFASKQKICRHLQTHTGHRPFQCKVCNQHFSEAATLQQHMRRHTHEKPYKCTHPGCGKSFSIRGALTIHERTHNGDKPFKCTFCEKAFAESSNLSKHLRTHTGARPYSCKHEGCGKAFARPDQLTRHMAIHKKK</sequence>
<dbReference type="SUPFAM" id="SSF57667">
    <property type="entry name" value="beta-beta-alpha zinc fingers"/>
    <property type="match status" value="5"/>
</dbReference>
<organism evidence="10 11">
    <name type="scientific">Hohenbuehelia grisea</name>
    <dbReference type="NCBI Taxonomy" id="104357"/>
    <lineage>
        <taxon>Eukaryota</taxon>
        <taxon>Fungi</taxon>
        <taxon>Dikarya</taxon>
        <taxon>Basidiomycota</taxon>
        <taxon>Agaricomycotina</taxon>
        <taxon>Agaricomycetes</taxon>
        <taxon>Agaricomycetidae</taxon>
        <taxon>Agaricales</taxon>
        <taxon>Pleurotineae</taxon>
        <taxon>Pleurotaceae</taxon>
        <taxon>Hohenbuehelia</taxon>
    </lineage>
</organism>
<dbReference type="Pfam" id="PF00096">
    <property type="entry name" value="zf-C2H2"/>
    <property type="match status" value="4"/>
</dbReference>
<dbReference type="PANTHER" id="PTHR45718:SF4">
    <property type="entry name" value="TRANSCRIPTIONAL ACTIVATOR CUBITUS INTERRUPTUS"/>
    <property type="match status" value="1"/>
</dbReference>
<dbReference type="PANTHER" id="PTHR45718">
    <property type="entry name" value="TRANSCRIPTIONAL ACTIVATOR CUBITUS INTERRUPTUS"/>
    <property type="match status" value="1"/>
</dbReference>
<feature type="region of interest" description="Disordered" evidence="8">
    <location>
        <begin position="387"/>
        <end position="406"/>
    </location>
</feature>
<feature type="domain" description="C2H2-type" evidence="9">
    <location>
        <begin position="220"/>
        <end position="250"/>
    </location>
</feature>
<feature type="domain" description="C2H2-type" evidence="9">
    <location>
        <begin position="420"/>
        <end position="450"/>
    </location>
</feature>
<evidence type="ECO:0000256" key="2">
    <source>
        <dbReference type="ARBA" id="ARBA00022723"/>
    </source>
</evidence>
<feature type="domain" description="C2H2-type" evidence="9">
    <location>
        <begin position="515"/>
        <end position="544"/>
    </location>
</feature>
<keyword evidence="3" id="KW-0677">Repeat</keyword>
<keyword evidence="6" id="KW-0539">Nucleus</keyword>
<keyword evidence="11" id="KW-1185">Reference proteome</keyword>
<protein>
    <recommendedName>
        <fullName evidence="9">C2H2-type domain-containing protein</fullName>
    </recommendedName>
</protein>
<dbReference type="PROSITE" id="PS00028">
    <property type="entry name" value="ZINC_FINGER_C2H2_1"/>
    <property type="match status" value="6"/>
</dbReference>
<feature type="compositionally biased region" description="Pro residues" evidence="8">
    <location>
        <begin position="249"/>
        <end position="262"/>
    </location>
</feature>
<feature type="domain" description="C2H2-type" evidence="9">
    <location>
        <begin position="545"/>
        <end position="572"/>
    </location>
</feature>
<feature type="region of interest" description="Disordered" evidence="8">
    <location>
        <begin position="249"/>
        <end position="280"/>
    </location>
</feature>